<evidence type="ECO:0008006" key="3">
    <source>
        <dbReference type="Google" id="ProtNLM"/>
    </source>
</evidence>
<keyword evidence="2" id="KW-1185">Reference proteome</keyword>
<organism evidence="1 2">
    <name type="scientific">Paenibacillus uliginis N3/975</name>
    <dbReference type="NCBI Taxonomy" id="1313296"/>
    <lineage>
        <taxon>Bacteria</taxon>
        <taxon>Bacillati</taxon>
        <taxon>Bacillota</taxon>
        <taxon>Bacilli</taxon>
        <taxon>Bacillales</taxon>
        <taxon>Paenibacillaceae</taxon>
        <taxon>Paenibacillus</taxon>
    </lineage>
</organism>
<dbReference type="NCBIfam" id="NF047593">
    <property type="entry name" value="IS66_ISAeme5_TnpA"/>
    <property type="match status" value="1"/>
</dbReference>
<evidence type="ECO:0000313" key="2">
    <source>
        <dbReference type="Proteomes" id="UP000192940"/>
    </source>
</evidence>
<sequence length="72" mass="8651">MDKDQRHQEWVSRIEDFKASGLTMVAWCESRQYSIHQLKYWLRKLSPVKLTPHLLQPRSIHHEPFPVLKVSI</sequence>
<protein>
    <recommendedName>
        <fullName evidence="3">Transposase</fullName>
    </recommendedName>
</protein>
<accession>A0A1X7HNV2</accession>
<proteinExistence type="predicted"/>
<dbReference type="STRING" id="1313296.SAMN05661091_4908"/>
<reference evidence="1 2" key="1">
    <citation type="submission" date="2017-04" db="EMBL/GenBank/DDBJ databases">
        <authorList>
            <person name="Afonso C.L."/>
            <person name="Miller P.J."/>
            <person name="Scott M.A."/>
            <person name="Spackman E."/>
            <person name="Goraichik I."/>
            <person name="Dimitrov K.M."/>
            <person name="Suarez D.L."/>
            <person name="Swayne D.E."/>
        </authorList>
    </citation>
    <scope>NUCLEOTIDE SEQUENCE [LARGE SCALE GENOMIC DNA]</scope>
    <source>
        <strain evidence="1 2">N3/975</strain>
    </source>
</reference>
<dbReference type="EMBL" id="LT840184">
    <property type="protein sequence ID" value="SMF90145.1"/>
    <property type="molecule type" value="Genomic_DNA"/>
</dbReference>
<dbReference type="Proteomes" id="UP000192940">
    <property type="component" value="Chromosome I"/>
</dbReference>
<evidence type="ECO:0000313" key="1">
    <source>
        <dbReference type="EMBL" id="SMF90145.1"/>
    </source>
</evidence>
<name>A0A1X7HNV2_9BACL</name>
<gene>
    <name evidence="1" type="ORF">SAMN05661091_4908</name>
</gene>
<dbReference type="AlphaFoldDB" id="A0A1X7HNV2"/>
<dbReference type="RefSeq" id="WP_208915597.1">
    <property type="nucleotide sequence ID" value="NZ_LT840184.1"/>
</dbReference>